<dbReference type="PANTHER" id="PTHR12631:SF8">
    <property type="entry name" value="ALPHA-L-IDURONIDASE"/>
    <property type="match status" value="1"/>
</dbReference>
<dbReference type="InterPro" id="IPR017853">
    <property type="entry name" value="GH"/>
</dbReference>
<keyword evidence="8" id="KW-1185">Reference proteome</keyword>
<dbReference type="EC" id="3.2.1.37" evidence="7"/>
<evidence type="ECO:0000256" key="4">
    <source>
        <dbReference type="PIRSR" id="PIRSR600514-1"/>
    </source>
</evidence>
<dbReference type="PRINTS" id="PR00745">
    <property type="entry name" value="GLHYDRLASE39"/>
</dbReference>
<sequence>MHNTTRLLATILFALAFICTTAAHAAEGSFPVEIRVDAAATRGPLRPIWRFFGGDEPNYTYMKDGERLLAQLGELKPREVYFRTHNLLTSGDGTPALKWGSTNAYTESAAGEPIYYWTITDRIFDTLLERGVRPYVQIGFMPEALSTHPQPYRHEWRPGLPYNTISTGWRYPPKDYDKWRELVYQWTRHCIERYGVDEVNGWYWETWNEANSLPDGYWGGTREEFFKLHDYAVDGVRRALPTARVGGPHSAGDGGDFTRAFLEHSMRGKNFATGERGTPLDFVAFHAKGAPTHVDGHVRMGIAAQLATIDRGFGIVASFPELKQTPIVIGESDPEGCAACQGPMFSYRNGTVYSSYTAASFARKHDLADKHGVAFDGAVTWAFEFEDQPYFAGFRQLASNGIPLPVLNIFRMFSRMGGDRLAVTSSGEIPLQEMIERGVRDRPDVAALASRAGDEVAILAWHYHDDDVAGPDAEVALTIDQLPAEWAAAEVRHYRIDDLHSNAYAAWRRMGSPIAPSQEQYRELQAASELTLLEDPAAIELAKQAGRLAFRLPRQGVSLLLMRPKASP</sequence>
<dbReference type="Pfam" id="PF01229">
    <property type="entry name" value="Glyco_hydro_39"/>
    <property type="match status" value="1"/>
</dbReference>
<dbReference type="SUPFAM" id="SSF51011">
    <property type="entry name" value="Glycosyl hydrolase domain"/>
    <property type="match status" value="1"/>
</dbReference>
<evidence type="ECO:0000313" key="8">
    <source>
        <dbReference type="Proteomes" id="UP000326837"/>
    </source>
</evidence>
<dbReference type="InterPro" id="IPR000514">
    <property type="entry name" value="Glyco_hydro_39"/>
</dbReference>
<dbReference type="Proteomes" id="UP000326837">
    <property type="component" value="Chromosome"/>
</dbReference>
<evidence type="ECO:0000256" key="5">
    <source>
        <dbReference type="SAM" id="SignalP"/>
    </source>
</evidence>
<feature type="active site" description="Proton donor" evidence="4">
    <location>
        <position position="209"/>
    </location>
</feature>
<protein>
    <submittedName>
        <fullName evidence="7">Xylan 1,4-beta-xylosidase</fullName>
        <ecNumber evidence="7">3.2.1.37</ecNumber>
    </submittedName>
</protein>
<dbReference type="InterPro" id="IPR049166">
    <property type="entry name" value="GH39_cat"/>
</dbReference>
<dbReference type="PANTHER" id="PTHR12631">
    <property type="entry name" value="ALPHA-L-IDURONIDASE"/>
    <property type="match status" value="1"/>
</dbReference>
<evidence type="ECO:0000259" key="6">
    <source>
        <dbReference type="Pfam" id="PF01229"/>
    </source>
</evidence>
<evidence type="ECO:0000313" key="7">
    <source>
        <dbReference type="EMBL" id="BBO31185.1"/>
    </source>
</evidence>
<dbReference type="Gene3D" id="3.20.20.80">
    <property type="entry name" value="Glycosidases"/>
    <property type="match status" value="1"/>
</dbReference>
<dbReference type="SUPFAM" id="SSF51445">
    <property type="entry name" value="(Trans)glycosidases"/>
    <property type="match status" value="1"/>
</dbReference>
<keyword evidence="2 7" id="KW-0378">Hydrolase</keyword>
<evidence type="ECO:0000256" key="1">
    <source>
        <dbReference type="ARBA" id="ARBA00008875"/>
    </source>
</evidence>
<keyword evidence="3 7" id="KW-0326">Glycosidase</keyword>
<name>A0A5K7X474_9BACT</name>
<dbReference type="AlphaFoldDB" id="A0A5K7X474"/>
<feature type="signal peptide" evidence="5">
    <location>
        <begin position="1"/>
        <end position="25"/>
    </location>
</feature>
<dbReference type="KEGG" id="lpav:PLANPX_0797"/>
<organism evidence="7 8">
    <name type="scientific">Lacipirellula parvula</name>
    <dbReference type="NCBI Taxonomy" id="2650471"/>
    <lineage>
        <taxon>Bacteria</taxon>
        <taxon>Pseudomonadati</taxon>
        <taxon>Planctomycetota</taxon>
        <taxon>Planctomycetia</taxon>
        <taxon>Pirellulales</taxon>
        <taxon>Lacipirellulaceae</taxon>
        <taxon>Lacipirellula</taxon>
    </lineage>
</organism>
<feature type="domain" description="Glycosyl hydrolases family 39 N-terminal catalytic" evidence="6">
    <location>
        <begin position="33"/>
        <end position="529"/>
    </location>
</feature>
<dbReference type="Gene3D" id="2.60.40.1500">
    <property type="entry name" value="Glycosyl hydrolase domain, family 39"/>
    <property type="match status" value="1"/>
</dbReference>
<dbReference type="EMBL" id="AP021861">
    <property type="protein sequence ID" value="BBO31185.1"/>
    <property type="molecule type" value="Genomic_DNA"/>
</dbReference>
<evidence type="ECO:0000256" key="2">
    <source>
        <dbReference type="ARBA" id="ARBA00022801"/>
    </source>
</evidence>
<comment type="similarity">
    <text evidence="1">Belongs to the glycosyl hydrolase 39 family.</text>
</comment>
<dbReference type="GO" id="GO:0009044">
    <property type="term" value="F:xylan 1,4-beta-xylosidase activity"/>
    <property type="evidence" value="ECO:0007669"/>
    <property type="project" value="UniProtKB-EC"/>
</dbReference>
<gene>
    <name evidence="7" type="ORF">PLANPX_0797</name>
</gene>
<accession>A0A5K7X474</accession>
<proteinExistence type="inferred from homology"/>
<evidence type="ECO:0000256" key="3">
    <source>
        <dbReference type="ARBA" id="ARBA00023295"/>
    </source>
</evidence>
<feature type="chain" id="PRO_5025006088" evidence="5">
    <location>
        <begin position="26"/>
        <end position="568"/>
    </location>
</feature>
<dbReference type="GO" id="GO:0005975">
    <property type="term" value="P:carbohydrate metabolic process"/>
    <property type="evidence" value="ECO:0007669"/>
    <property type="project" value="InterPro"/>
</dbReference>
<reference evidence="8" key="1">
    <citation type="submission" date="2019-10" db="EMBL/GenBank/DDBJ databases">
        <title>Lacipirellula parvula gen. nov., sp. nov., representing a lineage of planctomycetes widespread in freshwater anoxic habitats, and description of the family Lacipirellulaceae.</title>
        <authorList>
            <person name="Dedysh S.N."/>
            <person name="Kulichevskaya I.S."/>
            <person name="Beletsky A.V."/>
            <person name="Rakitin A.L."/>
            <person name="Mardanov A.V."/>
            <person name="Ivanova A.A."/>
            <person name="Saltykova V.X."/>
            <person name="Rijpstra W.I.C."/>
            <person name="Sinninghe Damste J.S."/>
            <person name="Ravin N.V."/>
        </authorList>
    </citation>
    <scope>NUCLEOTIDE SEQUENCE [LARGE SCALE GENOMIC DNA]</scope>
    <source>
        <strain evidence="8">PX69</strain>
    </source>
</reference>
<dbReference type="InterPro" id="IPR051923">
    <property type="entry name" value="Glycosyl_Hydrolase_39"/>
</dbReference>
<keyword evidence="5" id="KW-0732">Signal</keyword>
<dbReference type="RefSeq" id="WP_152097369.1">
    <property type="nucleotide sequence ID" value="NZ_AP021861.1"/>
</dbReference>